<keyword evidence="1" id="KW-0614">Plasmid</keyword>
<evidence type="ECO:0000313" key="1">
    <source>
        <dbReference type="EMBL" id="QQQ58121.1"/>
    </source>
</evidence>
<geneLocation type="plasmid" evidence="1">
    <name>pIMP-CF-15-127</name>
</geneLocation>
<proteinExistence type="predicted"/>
<dbReference type="EMBL" id="CP068026">
    <property type="protein sequence ID" value="QQQ58121.1"/>
    <property type="molecule type" value="Genomic_DNA"/>
</dbReference>
<organism evidence="1">
    <name type="scientific">Citrobacter freundii</name>
    <dbReference type="NCBI Taxonomy" id="546"/>
    <lineage>
        <taxon>Bacteria</taxon>
        <taxon>Pseudomonadati</taxon>
        <taxon>Pseudomonadota</taxon>
        <taxon>Gammaproteobacteria</taxon>
        <taxon>Enterobacterales</taxon>
        <taxon>Enterobacteriaceae</taxon>
        <taxon>Citrobacter</taxon>
        <taxon>Citrobacter freundii complex</taxon>
    </lineage>
</organism>
<dbReference type="AlphaFoldDB" id="A0A7T8TIW4"/>
<name>A0A7T8TIW4_CITFR</name>
<protein>
    <submittedName>
        <fullName evidence="1">Uncharacterized protein</fullName>
    </submittedName>
</protein>
<accession>A0A7T8TIW4</accession>
<sequence>MPFTLAVQVVTGDDYRKLIRRRKASQEKNDDVHTRTYRPFSCGGESRYVIFLRKTSRRYVSRIRNGYRLKKGSFFLNLSGLFFSVPASAAGRPAAEAGRVTEF</sequence>
<gene>
    <name evidence="1" type="ORF">JJE75_00650</name>
</gene>
<reference evidence="1" key="1">
    <citation type="submission" date="2021-01" db="EMBL/GenBank/DDBJ databases">
        <title>Molecular characteristics of IMP-4-producing CRE.</title>
        <authorList>
            <person name="Qin S."/>
            <person name="Liu W."/>
            <person name="Dong H."/>
        </authorList>
    </citation>
    <scope>NUCLEOTIDE SEQUENCE</scope>
    <source>
        <strain evidence="1">CF15-127</strain>
        <plasmid evidence="1">pIMP-CF-15-127</plasmid>
    </source>
</reference>